<comment type="caution">
    <text evidence="2">The sequence shown here is derived from an EMBL/GenBank/DDBJ whole genome shotgun (WGS) entry which is preliminary data.</text>
</comment>
<dbReference type="AlphaFoldDB" id="A0A9N7ZB97"/>
<organism evidence="2 3">
    <name type="scientific">Pleuronectes platessa</name>
    <name type="common">European plaice</name>
    <dbReference type="NCBI Taxonomy" id="8262"/>
    <lineage>
        <taxon>Eukaryota</taxon>
        <taxon>Metazoa</taxon>
        <taxon>Chordata</taxon>
        <taxon>Craniata</taxon>
        <taxon>Vertebrata</taxon>
        <taxon>Euteleostomi</taxon>
        <taxon>Actinopterygii</taxon>
        <taxon>Neopterygii</taxon>
        <taxon>Teleostei</taxon>
        <taxon>Neoteleostei</taxon>
        <taxon>Acanthomorphata</taxon>
        <taxon>Carangaria</taxon>
        <taxon>Pleuronectiformes</taxon>
        <taxon>Pleuronectoidei</taxon>
        <taxon>Pleuronectidae</taxon>
        <taxon>Pleuronectes</taxon>
    </lineage>
</organism>
<evidence type="ECO:0000313" key="3">
    <source>
        <dbReference type="Proteomes" id="UP001153269"/>
    </source>
</evidence>
<evidence type="ECO:0000256" key="1">
    <source>
        <dbReference type="SAM" id="MobiDB-lite"/>
    </source>
</evidence>
<feature type="region of interest" description="Disordered" evidence="1">
    <location>
        <begin position="33"/>
        <end position="72"/>
    </location>
</feature>
<protein>
    <submittedName>
        <fullName evidence="2">Uncharacterized protein</fullName>
    </submittedName>
</protein>
<feature type="compositionally biased region" description="Polar residues" evidence="1">
    <location>
        <begin position="36"/>
        <end position="49"/>
    </location>
</feature>
<keyword evidence="3" id="KW-1185">Reference proteome</keyword>
<reference evidence="2" key="1">
    <citation type="submission" date="2020-03" db="EMBL/GenBank/DDBJ databases">
        <authorList>
            <person name="Weist P."/>
        </authorList>
    </citation>
    <scope>NUCLEOTIDE SEQUENCE</scope>
</reference>
<proteinExistence type="predicted"/>
<sequence length="138" mass="14846">MCLGGGEHAGRPAGSTDGAEACHSIADDGHILTWDPQLSGSHTSCSGLNQHPPRPPHADTHTQGQGPGHCLFRYPGRKDRTQHMDKLAFTRSSQSVSLCVSLCHRDDANVPGFLSRLSLSHSCPLWLAVHLRDASYIS</sequence>
<gene>
    <name evidence="2" type="ORF">PLEPLA_LOCUS44469</name>
</gene>
<dbReference type="Proteomes" id="UP001153269">
    <property type="component" value="Unassembled WGS sequence"/>
</dbReference>
<dbReference type="EMBL" id="CADEAL010004307">
    <property type="protein sequence ID" value="CAB1456677.1"/>
    <property type="molecule type" value="Genomic_DNA"/>
</dbReference>
<name>A0A9N7ZB97_PLEPL</name>
<feature type="region of interest" description="Disordered" evidence="1">
    <location>
        <begin position="1"/>
        <end position="21"/>
    </location>
</feature>
<accession>A0A9N7ZB97</accession>
<evidence type="ECO:0000313" key="2">
    <source>
        <dbReference type="EMBL" id="CAB1456677.1"/>
    </source>
</evidence>